<evidence type="ECO:0000313" key="3">
    <source>
        <dbReference type="Proteomes" id="UP000000305"/>
    </source>
</evidence>
<organism evidence="2 3">
    <name type="scientific">Daphnia pulex</name>
    <name type="common">Water flea</name>
    <dbReference type="NCBI Taxonomy" id="6669"/>
    <lineage>
        <taxon>Eukaryota</taxon>
        <taxon>Metazoa</taxon>
        <taxon>Ecdysozoa</taxon>
        <taxon>Arthropoda</taxon>
        <taxon>Crustacea</taxon>
        <taxon>Branchiopoda</taxon>
        <taxon>Diplostraca</taxon>
        <taxon>Cladocera</taxon>
        <taxon>Anomopoda</taxon>
        <taxon>Daphniidae</taxon>
        <taxon>Daphnia</taxon>
    </lineage>
</organism>
<evidence type="ECO:0000313" key="2">
    <source>
        <dbReference type="EMBL" id="EFX77332.1"/>
    </source>
</evidence>
<feature type="region of interest" description="Disordered" evidence="1">
    <location>
        <begin position="403"/>
        <end position="452"/>
    </location>
</feature>
<dbReference type="HOGENOM" id="CLU_518037_0_0_1"/>
<gene>
    <name evidence="2" type="ORF">DAPPUDRAFT_106272</name>
</gene>
<reference evidence="2 3" key="1">
    <citation type="journal article" date="2011" name="Science">
        <title>The ecoresponsive genome of Daphnia pulex.</title>
        <authorList>
            <person name="Colbourne J.K."/>
            <person name="Pfrender M.E."/>
            <person name="Gilbert D."/>
            <person name="Thomas W.K."/>
            <person name="Tucker A."/>
            <person name="Oakley T.H."/>
            <person name="Tokishita S."/>
            <person name="Aerts A."/>
            <person name="Arnold G.J."/>
            <person name="Basu M.K."/>
            <person name="Bauer D.J."/>
            <person name="Caceres C.E."/>
            <person name="Carmel L."/>
            <person name="Casola C."/>
            <person name="Choi J.H."/>
            <person name="Detter J.C."/>
            <person name="Dong Q."/>
            <person name="Dusheyko S."/>
            <person name="Eads B.D."/>
            <person name="Frohlich T."/>
            <person name="Geiler-Samerotte K.A."/>
            <person name="Gerlach D."/>
            <person name="Hatcher P."/>
            <person name="Jogdeo S."/>
            <person name="Krijgsveld J."/>
            <person name="Kriventseva E.V."/>
            <person name="Kultz D."/>
            <person name="Laforsch C."/>
            <person name="Lindquist E."/>
            <person name="Lopez J."/>
            <person name="Manak J.R."/>
            <person name="Muller J."/>
            <person name="Pangilinan J."/>
            <person name="Patwardhan R.P."/>
            <person name="Pitluck S."/>
            <person name="Pritham E.J."/>
            <person name="Rechtsteiner A."/>
            <person name="Rho M."/>
            <person name="Rogozin I.B."/>
            <person name="Sakarya O."/>
            <person name="Salamov A."/>
            <person name="Schaack S."/>
            <person name="Shapiro H."/>
            <person name="Shiga Y."/>
            <person name="Skalitzky C."/>
            <person name="Smith Z."/>
            <person name="Souvorov A."/>
            <person name="Sung W."/>
            <person name="Tang Z."/>
            <person name="Tsuchiya D."/>
            <person name="Tu H."/>
            <person name="Vos H."/>
            <person name="Wang M."/>
            <person name="Wolf Y.I."/>
            <person name="Yamagata H."/>
            <person name="Yamada T."/>
            <person name="Ye Y."/>
            <person name="Shaw J.R."/>
            <person name="Andrews J."/>
            <person name="Crease T.J."/>
            <person name="Tang H."/>
            <person name="Lucas S.M."/>
            <person name="Robertson H.M."/>
            <person name="Bork P."/>
            <person name="Koonin E.V."/>
            <person name="Zdobnov E.M."/>
            <person name="Grigoriev I.V."/>
            <person name="Lynch M."/>
            <person name="Boore J.L."/>
        </authorList>
    </citation>
    <scope>NUCLEOTIDE SEQUENCE [LARGE SCALE GENOMIC DNA]</scope>
</reference>
<evidence type="ECO:0000256" key="1">
    <source>
        <dbReference type="SAM" id="MobiDB-lite"/>
    </source>
</evidence>
<sequence>MRFSIATYTVPVNKDSTYEKKLVRLVLPRNRPKCRSNHWLELETIAGPVKTDENSGSSRAAVPPATHLPLSMLNADFIQQFQKAIHSIAGLVRRGLRREDDAEDALSDSGASCVVDDDSDEDDVIHWIAAIRVRKRASTKRNLPNGNEAINLGTHPESRAVTPPGAVRKSGSKPVAATPKPKPKPLPRKAPANRGRGRGGRSNKVKSDDEPFRSNVSAKKIKEARPVKSQEDDDESDHAQRRTTRKRQISYKELISSGESQDEGGSTVKKMGTLFAADRKKSMAGAVIRGGASRRGGVDTIEFSAAAASAAADASVYTTGDESLTSNDILTPSMDPDLATLPIILPQEDVASQRRASSRRLHPCFVARPSSLEIDTTDASRYSAANVTLRLANQPPDKFSIHFEQQQQSGEAKSRNSSAAEARSRRFKQPNTTTCRPVASDSGAATHSSTNHRIKRRFAATLQPWRSHQADATFSVANAANVFQSSRRQNERFDCVLDSTVCHSALSDDCDVVVVEPKHQRKLNTW</sequence>
<dbReference type="InParanoid" id="E9GT51"/>
<accession>E9GT51</accession>
<protein>
    <submittedName>
        <fullName evidence="2">Uncharacterized protein</fullName>
    </submittedName>
</protein>
<feature type="compositionally biased region" description="Basic residues" evidence="1">
    <location>
        <begin position="195"/>
        <end position="204"/>
    </location>
</feature>
<feature type="region of interest" description="Disordered" evidence="1">
    <location>
        <begin position="142"/>
        <end position="267"/>
    </location>
</feature>
<dbReference type="AlphaFoldDB" id="E9GT51"/>
<dbReference type="Proteomes" id="UP000000305">
    <property type="component" value="Unassembled WGS sequence"/>
</dbReference>
<name>E9GT51_DAPPU</name>
<proteinExistence type="predicted"/>
<keyword evidence="3" id="KW-1185">Reference proteome</keyword>
<feature type="compositionally biased region" description="Basic and acidic residues" evidence="1">
    <location>
        <begin position="220"/>
        <end position="230"/>
    </location>
</feature>
<dbReference type="EMBL" id="GL732563">
    <property type="protein sequence ID" value="EFX77332.1"/>
    <property type="molecule type" value="Genomic_DNA"/>
</dbReference>
<dbReference type="KEGG" id="dpx:DAPPUDRAFT_106272"/>